<feature type="transmembrane region" description="Helical" evidence="1">
    <location>
        <begin position="314"/>
        <end position="338"/>
    </location>
</feature>
<gene>
    <name evidence="2" type="ORF">B0T45_02865</name>
</gene>
<feature type="transmembrane region" description="Helical" evidence="1">
    <location>
        <begin position="281"/>
        <end position="302"/>
    </location>
</feature>
<protein>
    <recommendedName>
        <fullName evidence="4">PNPLA domain-containing protein</fullName>
    </recommendedName>
</protein>
<dbReference type="GO" id="GO:0046475">
    <property type="term" value="P:glycerophospholipid catabolic process"/>
    <property type="evidence" value="ECO:0007669"/>
    <property type="project" value="TreeGrafter"/>
</dbReference>
<keyword evidence="1" id="KW-0472">Membrane</keyword>
<feature type="transmembrane region" description="Helical" evidence="1">
    <location>
        <begin position="427"/>
        <end position="448"/>
    </location>
</feature>
<keyword evidence="1" id="KW-1133">Transmembrane helix</keyword>
<comment type="caution">
    <text evidence="2">The sequence shown here is derived from an EMBL/GenBank/DDBJ whole genome shotgun (WGS) entry which is preliminary data.</text>
</comment>
<dbReference type="InterPro" id="IPR016035">
    <property type="entry name" value="Acyl_Trfase/lysoPLipase"/>
</dbReference>
<dbReference type="RefSeq" id="WP_081554501.1">
    <property type="nucleotide sequence ID" value="NZ_MUKV01000002.1"/>
</dbReference>
<feature type="transmembrane region" description="Helical" evidence="1">
    <location>
        <begin position="211"/>
        <end position="230"/>
    </location>
</feature>
<dbReference type="EMBL" id="MUKV01000002">
    <property type="protein sequence ID" value="OQS43670.1"/>
    <property type="molecule type" value="Genomic_DNA"/>
</dbReference>
<sequence length="878" mass="94784">MSTPTQPFSQVHADERAGLAAARADEGVDRPGGDEAPQAGLAFSGGGIRSATFNLGVLQALASSRWLREFDYLSTVSGGGYLGGWLSALKHRAGNAGMEQTLRDHQGRQPAIQFLRDYSNYLTPKTGLFSLDTLSAVITYWRNFILNQVVLQSLLLALLLGPHFLVGLARNIASTPYAGPAALTVAAAAAVLSALLARATTRDGKDAAPPGAASASVALLLLFCYAMAVFTLNRLDSRDDFWHQLPLWRVALGSSLAYAGYWALLARGFSQLRGNGYLRSVLWALLAGLAGGGKLWLALQALDYGLGIRAPLAQAWYLVGGVFLVLPPVFALTAALHIGLVKRSFSDLQREWWSRLGGLLLALDLALALLFVVVALSLPLLAVSADWLRALTLPAWLLTTLAAVWQGQSARTGGMQNAGWRDLLARIGPYVFIAGLLILLSAGLSWLLTALEVRAGGWQLRQQLCGFRHCDLSDWTTLHFAASEQQGLGGGLYAALILACLGLAVFASSRFDINLFSLHNFYRNRLTRGYLGASAPQRTDTVNRFTGFNAGDDLPLAELAGRDGAPPQRPYLLINTALNLVAGDDLAWQQRKAASFTFTPRHCGYKFPDGAPEAIDAFAPTNAYMLDDVSGMDRGPMLGSLMAVSGAAVSPNQGYHSSPAVTFLLTVFNVRLGRWCPNPGKPGADLQAMSPPQGWVYLLKELLGQTNARSDFVYLSDGGHFENLGLYELLRRECRLIVISDAGQDEQMTFEDLGNAIRKCRIDLGAEIHIDVDAIRRDPATGLSRAAFAVGYIRYASGANGHLLYLKPCIQGHGLEPVDVQQYRAEHPAFPHQSTLNQWFDESQFESYRKLGLCIGEQAVRELDRNGAGWLAADGGGA</sequence>
<accession>A0A1W0D9H6</accession>
<dbReference type="GO" id="GO:0005829">
    <property type="term" value="C:cytosol"/>
    <property type="evidence" value="ECO:0007669"/>
    <property type="project" value="TreeGrafter"/>
</dbReference>
<evidence type="ECO:0000256" key="1">
    <source>
        <dbReference type="SAM" id="Phobius"/>
    </source>
</evidence>
<dbReference type="Gene3D" id="3.40.1090.10">
    <property type="entry name" value="Cytosolic phospholipase A2 catalytic domain"/>
    <property type="match status" value="2"/>
</dbReference>
<keyword evidence="1" id="KW-0812">Transmembrane</keyword>
<evidence type="ECO:0000313" key="2">
    <source>
        <dbReference type="EMBL" id="OQS43670.1"/>
    </source>
</evidence>
<evidence type="ECO:0008006" key="4">
    <source>
        <dbReference type="Google" id="ProtNLM"/>
    </source>
</evidence>
<evidence type="ECO:0000313" key="3">
    <source>
        <dbReference type="Proteomes" id="UP000192721"/>
    </source>
</evidence>
<proteinExistence type="predicted"/>
<dbReference type="PANTHER" id="PTHR10728">
    <property type="entry name" value="CYTOSOLIC PHOSPHOLIPASE A2"/>
    <property type="match status" value="1"/>
</dbReference>
<dbReference type="GO" id="GO:0004623">
    <property type="term" value="F:phospholipase A2 activity"/>
    <property type="evidence" value="ECO:0007669"/>
    <property type="project" value="TreeGrafter"/>
</dbReference>
<name>A0A1W0D9H6_9NEIS</name>
<feature type="transmembrane region" description="Helical" evidence="1">
    <location>
        <begin position="144"/>
        <end position="165"/>
    </location>
</feature>
<reference evidence="2 3" key="1">
    <citation type="submission" date="2017-02" db="EMBL/GenBank/DDBJ databases">
        <title>Chromobacterium haemolyticum H5244.</title>
        <authorList>
            <person name="Gulvik C.A."/>
        </authorList>
    </citation>
    <scope>NUCLEOTIDE SEQUENCE [LARGE SCALE GENOMIC DNA]</scope>
    <source>
        <strain evidence="2 3">H5244</strain>
    </source>
</reference>
<dbReference type="AlphaFoldDB" id="A0A1W0D9H6"/>
<feature type="transmembrane region" description="Helical" evidence="1">
    <location>
        <begin position="250"/>
        <end position="269"/>
    </location>
</feature>
<organism evidence="2 3">
    <name type="scientific">Chromobacterium haemolyticum</name>
    <dbReference type="NCBI Taxonomy" id="394935"/>
    <lineage>
        <taxon>Bacteria</taxon>
        <taxon>Pseudomonadati</taxon>
        <taxon>Pseudomonadota</taxon>
        <taxon>Betaproteobacteria</taxon>
        <taxon>Neisseriales</taxon>
        <taxon>Chromobacteriaceae</taxon>
        <taxon>Chromobacterium</taxon>
    </lineage>
</organism>
<dbReference type="Proteomes" id="UP000192721">
    <property type="component" value="Unassembled WGS sequence"/>
</dbReference>
<dbReference type="PANTHER" id="PTHR10728:SF40">
    <property type="entry name" value="PATATIN FAMILY PROTEIN"/>
    <property type="match status" value="1"/>
</dbReference>
<feature type="transmembrane region" description="Helical" evidence="1">
    <location>
        <begin position="359"/>
        <end position="381"/>
    </location>
</feature>
<feature type="transmembrane region" description="Helical" evidence="1">
    <location>
        <begin position="492"/>
        <end position="513"/>
    </location>
</feature>
<feature type="transmembrane region" description="Helical" evidence="1">
    <location>
        <begin position="177"/>
        <end position="199"/>
    </location>
</feature>
<dbReference type="SUPFAM" id="SSF52151">
    <property type="entry name" value="FabD/lysophospholipase-like"/>
    <property type="match status" value="1"/>
</dbReference>